<evidence type="ECO:0000313" key="4">
    <source>
        <dbReference type="EMBL" id="CAB9513701.1"/>
    </source>
</evidence>
<evidence type="ECO:0000256" key="3">
    <source>
        <dbReference type="SAM" id="MobiDB-lite"/>
    </source>
</evidence>
<proteinExistence type="predicted"/>
<keyword evidence="5" id="KW-1185">Reference proteome</keyword>
<feature type="region of interest" description="Disordered" evidence="3">
    <location>
        <begin position="78"/>
        <end position="107"/>
    </location>
</feature>
<keyword evidence="2" id="KW-0460">Magnesium</keyword>
<feature type="compositionally biased region" description="Low complexity" evidence="3">
    <location>
        <begin position="7"/>
        <end position="17"/>
    </location>
</feature>
<dbReference type="OrthoDB" id="6921389at2759"/>
<evidence type="ECO:0000256" key="1">
    <source>
        <dbReference type="ARBA" id="ARBA00022723"/>
    </source>
</evidence>
<comment type="caution">
    <text evidence="4">The sequence shown here is derived from an EMBL/GenBank/DDBJ whole genome shotgun (WGS) entry which is preliminary data.</text>
</comment>
<feature type="region of interest" description="Disordered" evidence="3">
    <location>
        <begin position="240"/>
        <end position="264"/>
    </location>
</feature>
<dbReference type="InterPro" id="IPR023374">
    <property type="entry name" value="AttH-like_dom_sf"/>
</dbReference>
<dbReference type="Pfam" id="PF00348">
    <property type="entry name" value="polyprenyl_synt"/>
    <property type="match status" value="1"/>
</dbReference>
<dbReference type="PROSITE" id="PS00444">
    <property type="entry name" value="POLYPRENYL_SYNTHASE_2"/>
    <property type="match status" value="1"/>
</dbReference>
<feature type="compositionally biased region" description="Basic residues" evidence="3">
    <location>
        <begin position="251"/>
        <end position="264"/>
    </location>
</feature>
<dbReference type="AlphaFoldDB" id="A0A9N8HH06"/>
<evidence type="ECO:0000313" key="5">
    <source>
        <dbReference type="Proteomes" id="UP001153069"/>
    </source>
</evidence>
<dbReference type="InterPro" id="IPR000092">
    <property type="entry name" value="Polyprenyl_synt"/>
</dbReference>
<dbReference type="EMBL" id="CAICTM010000606">
    <property type="protein sequence ID" value="CAB9513701.1"/>
    <property type="molecule type" value="Genomic_DNA"/>
</dbReference>
<dbReference type="CDD" id="cd00685">
    <property type="entry name" value="Trans_IPPS_HT"/>
    <property type="match status" value="1"/>
</dbReference>
<dbReference type="SUPFAM" id="SSF159245">
    <property type="entry name" value="AttH-like"/>
    <property type="match status" value="2"/>
</dbReference>
<dbReference type="Gene3D" id="1.10.600.10">
    <property type="entry name" value="Farnesyl Diphosphate Synthase"/>
    <property type="match status" value="1"/>
</dbReference>
<dbReference type="SFLD" id="SFLDS00005">
    <property type="entry name" value="Isoprenoid_Synthase_Type_I"/>
    <property type="match status" value="1"/>
</dbReference>
<dbReference type="Proteomes" id="UP001153069">
    <property type="component" value="Unassembled WGS sequence"/>
</dbReference>
<dbReference type="PROSITE" id="PS00723">
    <property type="entry name" value="POLYPRENYL_SYNTHASE_1"/>
    <property type="match status" value="1"/>
</dbReference>
<accession>A0A9N8HH06</accession>
<dbReference type="InterPro" id="IPR008949">
    <property type="entry name" value="Isoprenoid_synthase_dom_sf"/>
</dbReference>
<reference evidence="4" key="1">
    <citation type="submission" date="2020-06" db="EMBL/GenBank/DDBJ databases">
        <authorList>
            <consortium name="Plant Systems Biology data submission"/>
        </authorList>
    </citation>
    <scope>NUCLEOTIDE SEQUENCE</scope>
    <source>
        <strain evidence="4">D6</strain>
    </source>
</reference>
<dbReference type="GO" id="GO:0004659">
    <property type="term" value="F:prenyltransferase activity"/>
    <property type="evidence" value="ECO:0007669"/>
    <property type="project" value="InterPro"/>
</dbReference>
<dbReference type="PANTHER" id="PTHR12001">
    <property type="entry name" value="GERANYLGERANYL PYROPHOSPHATE SYNTHASE"/>
    <property type="match status" value="1"/>
</dbReference>
<sequence length="950" mass="107345">MCPKEVPSPSSTASDGSSTDDKQAFVKHDASAYPKDWPGPGDIDLHLHDLPHFSSSLEWWYLNAHLDVVDEDKEKAKKIQETKKSNRHGKDAAAKTNNTTTTTKEEEEEDNGLSVFCAFFRAASDYDEETNEFVFVHAVLWAISDHSKEKYYNVSFVDPDAPEKLLGKFERNKDKQDQADKRLSQAMIEVLKKGHTPYPDRCLKQQPLICGKDLHRLPADKDSKEYQQWKQKLEEYQALQQKEQQDPKNCKNNKKKKTPAKKKKSSCCFRKKNVLESVAQMTGLPLLSLVYDDNTFCRNQDGSYTLHLEDTLVHHVKTTLKFQSKTPAVRNGVDGVVDGDDIIQDFFYYCLPNCEVSGTVSLPQNDHLPERYNAKVIRKNYFVLGEEENEDDDMQEPLEEDTMQELQVKGIGWYDHQFGAKKSHKAAEDGRYEFQNDNPDDANVKSSYTWISLQLDNGNQMCLAKSYLHDDVHEAAQNKDKPKYYGIMVSPTGEVDQLDPSDFDLIETGELWVSMRTFRDYPTNWEISVPSRDTNLQLKAAFDNQEFPTMNVHPHFWEGAVKVKGTFRGQTITGKGFVERKGFCPPESMTIQHFFKVVSRETLKSCRKVLPFNPEGDDLNKLVCHKDNAHYTEHIDSEQFSKALVEPIRAVMDRGGKSWRSYAALACCDVVGGDSQPVKDWLALPELVHVGSLIVDDVEDRSTIRRGGPCSHLMYGEDVAINAGTMAYFLGQMVIYEGDGDAQKKVDIYNMYFEGIRAAHSGQAMDIHGLDYMMPDVVENGGDLCRQRVVAIHRLKSAAPVSFFSKIGAKLGGGSKAQSDALGDFFEALGIAFQIVDDVLNLRGFTDGLKTKGEDITAGKVTYPVAKAMCRLEKEDRAKLWEIVSSRPEDIETIGKAVALIEKVNGIEGSFQDAKDLIEDGWKKVDPLLIDSFVKINLRAFSLYILDRTY</sequence>
<dbReference type="Pfam" id="PF17186">
    <property type="entry name" value="Lipocalin_9"/>
    <property type="match status" value="1"/>
</dbReference>
<name>A0A9N8HH06_9STRA</name>
<feature type="compositionally biased region" description="Basic and acidic residues" evidence="3">
    <location>
        <begin position="78"/>
        <end position="93"/>
    </location>
</feature>
<dbReference type="SUPFAM" id="SSF48576">
    <property type="entry name" value="Terpenoid synthases"/>
    <property type="match status" value="1"/>
</dbReference>
<organism evidence="4 5">
    <name type="scientific">Seminavis robusta</name>
    <dbReference type="NCBI Taxonomy" id="568900"/>
    <lineage>
        <taxon>Eukaryota</taxon>
        <taxon>Sar</taxon>
        <taxon>Stramenopiles</taxon>
        <taxon>Ochrophyta</taxon>
        <taxon>Bacillariophyta</taxon>
        <taxon>Bacillariophyceae</taxon>
        <taxon>Bacillariophycidae</taxon>
        <taxon>Naviculales</taxon>
        <taxon>Naviculaceae</taxon>
        <taxon>Seminavis</taxon>
    </lineage>
</organism>
<keyword evidence="1" id="KW-0479">Metal-binding</keyword>
<protein>
    <submittedName>
        <fullName evidence="4">Heterodimeric geranylgeranyl pyrophosphate synthase large subunit</fullName>
    </submittedName>
</protein>
<evidence type="ECO:0000256" key="2">
    <source>
        <dbReference type="ARBA" id="ARBA00022842"/>
    </source>
</evidence>
<dbReference type="InterPro" id="IPR033749">
    <property type="entry name" value="Polyprenyl_synt_CS"/>
</dbReference>
<dbReference type="GO" id="GO:0046872">
    <property type="term" value="F:metal ion binding"/>
    <property type="evidence" value="ECO:0007669"/>
    <property type="project" value="UniProtKB-KW"/>
</dbReference>
<dbReference type="PANTHER" id="PTHR12001:SF44">
    <property type="entry name" value="GERANYLGERANYL PYROPHOSPHATE SYNTHASE"/>
    <property type="match status" value="1"/>
</dbReference>
<dbReference type="Gene3D" id="2.40.370.10">
    <property type="entry name" value="AttH-like domain"/>
    <property type="match status" value="3"/>
</dbReference>
<dbReference type="GO" id="GO:0008299">
    <property type="term" value="P:isoprenoid biosynthetic process"/>
    <property type="evidence" value="ECO:0007669"/>
    <property type="project" value="InterPro"/>
</dbReference>
<gene>
    <name evidence="4" type="ORF">SEMRO_607_G174650.1</name>
</gene>
<feature type="region of interest" description="Disordered" evidence="3">
    <location>
        <begin position="1"/>
        <end position="41"/>
    </location>
</feature>
<feature type="compositionally biased region" description="Basic and acidic residues" evidence="3">
    <location>
        <begin position="19"/>
        <end position="30"/>
    </location>
</feature>